<comment type="caution">
    <text evidence="1">The sequence shown here is derived from an EMBL/GenBank/DDBJ whole genome shotgun (WGS) entry which is preliminary data.</text>
</comment>
<dbReference type="Proteomes" id="UP000692954">
    <property type="component" value="Unassembled WGS sequence"/>
</dbReference>
<evidence type="ECO:0000313" key="1">
    <source>
        <dbReference type="EMBL" id="CAD8054394.1"/>
    </source>
</evidence>
<dbReference type="AlphaFoldDB" id="A0A8S1KTW7"/>
<gene>
    <name evidence="1" type="ORF">PSON_ATCC_30995.1.T0080274</name>
</gene>
<dbReference type="EMBL" id="CAJJDN010000008">
    <property type="protein sequence ID" value="CAD8054394.1"/>
    <property type="molecule type" value="Genomic_DNA"/>
</dbReference>
<protein>
    <recommendedName>
        <fullName evidence="3">PX domain protein</fullName>
    </recommendedName>
</protein>
<proteinExistence type="predicted"/>
<reference evidence="1" key="1">
    <citation type="submission" date="2021-01" db="EMBL/GenBank/DDBJ databases">
        <authorList>
            <consortium name="Genoscope - CEA"/>
            <person name="William W."/>
        </authorList>
    </citation>
    <scope>NUCLEOTIDE SEQUENCE</scope>
</reference>
<evidence type="ECO:0008006" key="3">
    <source>
        <dbReference type="Google" id="ProtNLM"/>
    </source>
</evidence>
<sequence>MQKIQELEDLLLKEIVEKNYDQDQFELLTNERYPNKDELSDWTLEELKQLIKEFQDQQNNITNIQTLGNPLQDQIIQNNPIIEAPIQRRSKLIPKKQQLKQIFTNTLTDEQAQKKGFDQEQMNILQKIKEAKCQIQFDNQLIFSEYEKQINCNKKQQYIKEDEELNFKITVKEEKKYFSTIQLYCIETLPLNWKVERTKEDFKTLEKMIQIYLPEYSGYIIQYDETQKFEKHLENALKIYFSKPKTRSLLYFSLFLNDDFAKQYHSHPFSHFTENEKKLKQFILKEQSTSSGILNIEFSKSNYDNYKSLQRFQTDFSQGYLELEKQFKQSIEIINQETQKMKKKLKDFQITTKKTFIQDGHVQKIPEANFNIFLKNISDAFQLNDQIQSFIMITIHSIKQKLCDTFKILEKPLTKCQDVAENIRKIYINDFAPTQSKFLEKKEIQNFLKFYGLKEKPFSNYEYETLSLIIWEIHPLNVDINFEYLQKEKDDFAYLISQINQEAQVWLEKLFKEVNYICRKNFKVLTDNISKQFQNEN</sequence>
<dbReference type="OrthoDB" id="310097at2759"/>
<evidence type="ECO:0000313" key="2">
    <source>
        <dbReference type="Proteomes" id="UP000692954"/>
    </source>
</evidence>
<accession>A0A8S1KTW7</accession>
<organism evidence="1 2">
    <name type="scientific">Paramecium sonneborni</name>
    <dbReference type="NCBI Taxonomy" id="65129"/>
    <lineage>
        <taxon>Eukaryota</taxon>
        <taxon>Sar</taxon>
        <taxon>Alveolata</taxon>
        <taxon>Ciliophora</taxon>
        <taxon>Intramacronucleata</taxon>
        <taxon>Oligohymenophorea</taxon>
        <taxon>Peniculida</taxon>
        <taxon>Parameciidae</taxon>
        <taxon>Paramecium</taxon>
    </lineage>
</organism>
<keyword evidence="2" id="KW-1185">Reference proteome</keyword>
<name>A0A8S1KTW7_9CILI</name>